<evidence type="ECO:0000313" key="8">
    <source>
        <dbReference type="Proteomes" id="UP000315440"/>
    </source>
</evidence>
<dbReference type="PROSITE" id="PS50850">
    <property type="entry name" value="MFS"/>
    <property type="match status" value="1"/>
</dbReference>
<feature type="transmembrane region" description="Helical" evidence="5">
    <location>
        <begin position="42"/>
        <end position="66"/>
    </location>
</feature>
<feature type="transmembrane region" description="Helical" evidence="5">
    <location>
        <begin position="418"/>
        <end position="439"/>
    </location>
</feature>
<dbReference type="PANTHER" id="PTHR11360">
    <property type="entry name" value="MONOCARBOXYLATE TRANSPORTER"/>
    <property type="match status" value="1"/>
</dbReference>
<dbReference type="RefSeq" id="WP_197525703.1">
    <property type="nucleotide sequence ID" value="NZ_SJPQ01000002.1"/>
</dbReference>
<feature type="compositionally biased region" description="Pro residues" evidence="4">
    <location>
        <begin position="1"/>
        <end position="22"/>
    </location>
</feature>
<keyword evidence="8" id="KW-1185">Reference proteome</keyword>
<feature type="transmembrane region" description="Helical" evidence="5">
    <location>
        <begin position="393"/>
        <end position="412"/>
    </location>
</feature>
<feature type="region of interest" description="Disordered" evidence="4">
    <location>
        <begin position="233"/>
        <end position="254"/>
    </location>
</feature>
<reference evidence="7 8" key="1">
    <citation type="submission" date="2019-02" db="EMBL/GenBank/DDBJ databases">
        <title>Deep-cultivation of Planctomycetes and their phenomic and genomic characterization uncovers novel biology.</title>
        <authorList>
            <person name="Wiegand S."/>
            <person name="Jogler M."/>
            <person name="Boedeker C."/>
            <person name="Pinto D."/>
            <person name="Vollmers J."/>
            <person name="Rivas-Marin E."/>
            <person name="Kohn T."/>
            <person name="Peeters S.H."/>
            <person name="Heuer A."/>
            <person name="Rast P."/>
            <person name="Oberbeckmann S."/>
            <person name="Bunk B."/>
            <person name="Jeske O."/>
            <person name="Meyerdierks A."/>
            <person name="Storesund J.E."/>
            <person name="Kallscheuer N."/>
            <person name="Luecker S."/>
            <person name="Lage O.M."/>
            <person name="Pohl T."/>
            <person name="Merkel B.J."/>
            <person name="Hornburger P."/>
            <person name="Mueller R.-W."/>
            <person name="Bruemmer F."/>
            <person name="Labrenz M."/>
            <person name="Spormann A.M."/>
            <person name="Op Den Camp H."/>
            <person name="Overmann J."/>
            <person name="Amann R."/>
            <person name="Jetten M.S.M."/>
            <person name="Mascher T."/>
            <person name="Medema M.H."/>
            <person name="Devos D.P."/>
            <person name="Kaster A.-K."/>
            <person name="Ovreas L."/>
            <person name="Rohde M."/>
            <person name="Galperin M.Y."/>
            <person name="Jogler C."/>
        </authorList>
    </citation>
    <scope>NUCLEOTIDE SEQUENCE [LARGE SCALE GENOMIC DNA]</scope>
    <source>
        <strain evidence="7 8">Mal64</strain>
    </source>
</reference>
<dbReference type="Proteomes" id="UP000315440">
    <property type="component" value="Unassembled WGS sequence"/>
</dbReference>
<feature type="transmembrane region" description="Helical" evidence="5">
    <location>
        <begin position="169"/>
        <end position="191"/>
    </location>
</feature>
<evidence type="ECO:0000256" key="2">
    <source>
        <dbReference type="ARBA" id="ARBA00022989"/>
    </source>
</evidence>
<dbReference type="InterPro" id="IPR011701">
    <property type="entry name" value="MFS"/>
</dbReference>
<dbReference type="PANTHER" id="PTHR11360:SF308">
    <property type="entry name" value="BLL3089 PROTEIN"/>
    <property type="match status" value="1"/>
</dbReference>
<dbReference type="EMBL" id="SJPQ01000002">
    <property type="protein sequence ID" value="TWT89025.1"/>
    <property type="molecule type" value="Genomic_DNA"/>
</dbReference>
<feature type="domain" description="Major facilitator superfamily (MFS) profile" evidence="6">
    <location>
        <begin position="41"/>
        <end position="446"/>
    </location>
</feature>
<evidence type="ECO:0000259" key="6">
    <source>
        <dbReference type="PROSITE" id="PS50850"/>
    </source>
</evidence>
<organism evidence="7 8">
    <name type="scientific">Pseudobythopirellula maris</name>
    <dbReference type="NCBI Taxonomy" id="2527991"/>
    <lineage>
        <taxon>Bacteria</taxon>
        <taxon>Pseudomonadati</taxon>
        <taxon>Planctomycetota</taxon>
        <taxon>Planctomycetia</taxon>
        <taxon>Pirellulales</taxon>
        <taxon>Lacipirellulaceae</taxon>
        <taxon>Pseudobythopirellula</taxon>
    </lineage>
</organism>
<evidence type="ECO:0000256" key="3">
    <source>
        <dbReference type="ARBA" id="ARBA00023136"/>
    </source>
</evidence>
<name>A0A5C5ZPI0_9BACT</name>
<feature type="transmembrane region" description="Helical" evidence="5">
    <location>
        <begin position="203"/>
        <end position="223"/>
    </location>
</feature>
<feature type="transmembrane region" description="Helical" evidence="5">
    <location>
        <begin position="87"/>
        <end position="106"/>
    </location>
</feature>
<feature type="transmembrane region" description="Helical" evidence="5">
    <location>
        <begin position="118"/>
        <end position="148"/>
    </location>
</feature>
<dbReference type="Pfam" id="PF07690">
    <property type="entry name" value="MFS_1"/>
    <property type="match status" value="1"/>
</dbReference>
<evidence type="ECO:0000256" key="1">
    <source>
        <dbReference type="ARBA" id="ARBA00022692"/>
    </source>
</evidence>
<proteinExistence type="predicted"/>
<evidence type="ECO:0000256" key="5">
    <source>
        <dbReference type="SAM" id="Phobius"/>
    </source>
</evidence>
<evidence type="ECO:0000256" key="4">
    <source>
        <dbReference type="SAM" id="MobiDB-lite"/>
    </source>
</evidence>
<dbReference type="SUPFAM" id="SSF103473">
    <property type="entry name" value="MFS general substrate transporter"/>
    <property type="match status" value="1"/>
</dbReference>
<feature type="transmembrane region" description="Helical" evidence="5">
    <location>
        <begin position="300"/>
        <end position="317"/>
    </location>
</feature>
<comment type="caution">
    <text evidence="7">The sequence shown here is derived from an EMBL/GenBank/DDBJ whole genome shotgun (WGS) entry which is preliminary data.</text>
</comment>
<sequence length="446" mass="46182">MSRLAPDPPAEAAPGLSPPHAPAPAERAPAAAPDQRAAPGYYYGWVMLPLATLLQIGTIPGQTFGVAVFNPSIRESLGLSHSGLSTCYLVACLLAATPLTTIGALMDRYGLRRVTLGVVALVGLGCVATSQAVGVVSLTAGFFLLRAFGQGALSLAASNTLAMWFERRLGFVSGCLGAGMAGGIAVMPALYLYSINQIGWRATYAAIGVATWLVILPLFVWLYRNQPSDVGQRIDGGPSEDDSTAHAKPPAGPSFTLREAMRTRAYWIALAVTAMYGMVATGLFFNLVPLFEWRGLSAEAAAGSMAVFAGAMAYMQLQGGWLADRAPLHYLVSGCMAFQLLGVLALITTGGWLGSLAFALALGVGQGMLAAFGNTLWARYFGRAALGKIRSSVWTTNIAACPLGPVILSASYDGTGSFSLGLGVFAALLACAAGAGLLATRPAPPL</sequence>
<keyword evidence="3 5" id="KW-0472">Membrane</keyword>
<accession>A0A5C5ZPI0</accession>
<feature type="transmembrane region" description="Helical" evidence="5">
    <location>
        <begin position="353"/>
        <end position="372"/>
    </location>
</feature>
<keyword evidence="2 5" id="KW-1133">Transmembrane helix</keyword>
<gene>
    <name evidence="7" type="ORF">Mal64_25160</name>
</gene>
<protein>
    <submittedName>
        <fullName evidence="7">Major Facilitator Superfamily protein</fullName>
    </submittedName>
</protein>
<feature type="transmembrane region" description="Helical" evidence="5">
    <location>
        <begin position="329"/>
        <end position="347"/>
    </location>
</feature>
<dbReference type="InterPro" id="IPR020846">
    <property type="entry name" value="MFS_dom"/>
</dbReference>
<dbReference type="AlphaFoldDB" id="A0A5C5ZPI0"/>
<feature type="transmembrane region" description="Helical" evidence="5">
    <location>
        <begin position="265"/>
        <end position="288"/>
    </location>
</feature>
<dbReference type="Gene3D" id="1.20.1250.20">
    <property type="entry name" value="MFS general substrate transporter like domains"/>
    <property type="match status" value="2"/>
</dbReference>
<dbReference type="InterPro" id="IPR036259">
    <property type="entry name" value="MFS_trans_sf"/>
</dbReference>
<keyword evidence="1 5" id="KW-0812">Transmembrane</keyword>
<evidence type="ECO:0000313" key="7">
    <source>
        <dbReference type="EMBL" id="TWT89025.1"/>
    </source>
</evidence>
<feature type="region of interest" description="Disordered" evidence="4">
    <location>
        <begin position="1"/>
        <end position="30"/>
    </location>
</feature>
<dbReference type="GO" id="GO:0022857">
    <property type="term" value="F:transmembrane transporter activity"/>
    <property type="evidence" value="ECO:0007669"/>
    <property type="project" value="InterPro"/>
</dbReference>
<dbReference type="InterPro" id="IPR050327">
    <property type="entry name" value="Proton-linked_MCT"/>
</dbReference>